<dbReference type="AlphaFoldDB" id="A0A9D0ZDN9"/>
<keyword evidence="4 7" id="KW-0418">Kinase</keyword>
<gene>
    <name evidence="7" type="primary">aroK</name>
    <name evidence="8" type="ORF">IAB73_10230</name>
</gene>
<evidence type="ECO:0000256" key="4">
    <source>
        <dbReference type="ARBA" id="ARBA00022777"/>
    </source>
</evidence>
<dbReference type="InterPro" id="IPR000623">
    <property type="entry name" value="Shikimate_kinase/TSH1"/>
</dbReference>
<comment type="catalytic activity">
    <reaction evidence="7">
        <text>shikimate + ATP = 3-phosphoshikimate + ADP + H(+)</text>
        <dbReference type="Rhea" id="RHEA:13121"/>
        <dbReference type="ChEBI" id="CHEBI:15378"/>
        <dbReference type="ChEBI" id="CHEBI:30616"/>
        <dbReference type="ChEBI" id="CHEBI:36208"/>
        <dbReference type="ChEBI" id="CHEBI:145989"/>
        <dbReference type="ChEBI" id="CHEBI:456216"/>
        <dbReference type="EC" id="2.7.1.71"/>
    </reaction>
</comment>
<evidence type="ECO:0000256" key="3">
    <source>
        <dbReference type="ARBA" id="ARBA00022741"/>
    </source>
</evidence>
<feature type="binding site" evidence="7">
    <location>
        <position position="33"/>
    </location>
    <ligand>
        <name>substrate</name>
    </ligand>
</feature>
<protein>
    <recommendedName>
        <fullName evidence="7">Shikimate kinase</fullName>
        <shortName evidence="7">SK</shortName>
        <ecNumber evidence="7">2.7.1.71</ecNumber>
    </recommendedName>
</protein>
<dbReference type="PRINTS" id="PR01100">
    <property type="entry name" value="SHIKIMTKNASE"/>
</dbReference>
<evidence type="ECO:0000256" key="5">
    <source>
        <dbReference type="ARBA" id="ARBA00022840"/>
    </source>
</evidence>
<dbReference type="EC" id="2.7.1.71" evidence="7"/>
<evidence type="ECO:0000256" key="6">
    <source>
        <dbReference type="ARBA" id="ARBA00023141"/>
    </source>
</evidence>
<dbReference type="Gene3D" id="3.40.50.300">
    <property type="entry name" value="P-loop containing nucleotide triphosphate hydrolases"/>
    <property type="match status" value="1"/>
</dbReference>
<keyword evidence="7" id="KW-0479">Metal-binding</keyword>
<feature type="binding site" evidence="7">
    <location>
        <begin position="11"/>
        <end position="16"/>
    </location>
    <ligand>
        <name>ATP</name>
        <dbReference type="ChEBI" id="CHEBI:30616"/>
    </ligand>
</feature>
<evidence type="ECO:0000313" key="9">
    <source>
        <dbReference type="Proteomes" id="UP000886887"/>
    </source>
</evidence>
<name>A0A9D0ZDN9_9FIRM</name>
<reference evidence="8" key="1">
    <citation type="submission" date="2020-10" db="EMBL/GenBank/DDBJ databases">
        <authorList>
            <person name="Gilroy R."/>
        </authorList>
    </citation>
    <scope>NUCLEOTIDE SEQUENCE</scope>
    <source>
        <strain evidence="8">ChiSxjej2B14-6234</strain>
    </source>
</reference>
<accession>A0A9D0ZDN9</accession>
<keyword evidence="2 7" id="KW-0808">Transferase</keyword>
<keyword evidence="1 7" id="KW-0028">Amino-acid biosynthesis</keyword>
<dbReference type="Proteomes" id="UP000886887">
    <property type="component" value="Unassembled WGS sequence"/>
</dbReference>
<dbReference type="GO" id="GO:0005524">
    <property type="term" value="F:ATP binding"/>
    <property type="evidence" value="ECO:0007669"/>
    <property type="project" value="UniProtKB-UniRule"/>
</dbReference>
<dbReference type="GO" id="GO:0009423">
    <property type="term" value="P:chorismate biosynthetic process"/>
    <property type="evidence" value="ECO:0007669"/>
    <property type="project" value="UniProtKB-UniRule"/>
</dbReference>
<feature type="binding site" evidence="7">
    <location>
        <position position="116"/>
    </location>
    <ligand>
        <name>ATP</name>
        <dbReference type="ChEBI" id="CHEBI:30616"/>
    </ligand>
</feature>
<keyword evidence="7" id="KW-0963">Cytoplasm</keyword>
<dbReference type="EMBL" id="DVFJ01000036">
    <property type="protein sequence ID" value="HIQ72568.1"/>
    <property type="molecule type" value="Genomic_DNA"/>
</dbReference>
<evidence type="ECO:0000256" key="1">
    <source>
        <dbReference type="ARBA" id="ARBA00022605"/>
    </source>
</evidence>
<dbReference type="SUPFAM" id="SSF52540">
    <property type="entry name" value="P-loop containing nucleoside triphosphate hydrolases"/>
    <property type="match status" value="1"/>
</dbReference>
<comment type="subunit">
    <text evidence="7">Monomer.</text>
</comment>
<dbReference type="Pfam" id="PF01202">
    <property type="entry name" value="SKI"/>
    <property type="match status" value="1"/>
</dbReference>
<reference evidence="8" key="2">
    <citation type="journal article" date="2021" name="PeerJ">
        <title>Extensive microbial diversity within the chicken gut microbiome revealed by metagenomics and culture.</title>
        <authorList>
            <person name="Gilroy R."/>
            <person name="Ravi A."/>
            <person name="Getino M."/>
            <person name="Pursley I."/>
            <person name="Horton D.L."/>
            <person name="Alikhan N.F."/>
            <person name="Baker D."/>
            <person name="Gharbi K."/>
            <person name="Hall N."/>
            <person name="Watson M."/>
            <person name="Adriaenssens E.M."/>
            <person name="Foster-Nyarko E."/>
            <person name="Jarju S."/>
            <person name="Secka A."/>
            <person name="Antonio M."/>
            <person name="Oren A."/>
            <person name="Chaudhuri R.R."/>
            <person name="La Ragione R."/>
            <person name="Hildebrand F."/>
            <person name="Pallen M.J."/>
        </authorList>
    </citation>
    <scope>NUCLEOTIDE SEQUENCE</scope>
    <source>
        <strain evidence="8">ChiSxjej2B14-6234</strain>
    </source>
</reference>
<evidence type="ECO:0000256" key="2">
    <source>
        <dbReference type="ARBA" id="ARBA00022679"/>
    </source>
</evidence>
<comment type="caution">
    <text evidence="7">Lacks conserved residue(s) required for the propagation of feature annotation.</text>
</comment>
<feature type="binding site" evidence="7">
    <location>
        <position position="78"/>
    </location>
    <ligand>
        <name>substrate</name>
    </ligand>
</feature>
<dbReference type="GO" id="GO:0004765">
    <property type="term" value="F:shikimate kinase activity"/>
    <property type="evidence" value="ECO:0007669"/>
    <property type="project" value="UniProtKB-UniRule"/>
</dbReference>
<comment type="pathway">
    <text evidence="7">Metabolic intermediate biosynthesis; chorismate biosynthesis; chorismate from D-erythrose 4-phosphate and phosphoenolpyruvate: step 5/7.</text>
</comment>
<dbReference type="GO" id="GO:0009073">
    <property type="term" value="P:aromatic amino acid family biosynthetic process"/>
    <property type="evidence" value="ECO:0007669"/>
    <property type="project" value="UniProtKB-KW"/>
</dbReference>
<dbReference type="InterPro" id="IPR031322">
    <property type="entry name" value="Shikimate/glucono_kinase"/>
</dbReference>
<dbReference type="HAMAP" id="MF_00109">
    <property type="entry name" value="Shikimate_kinase"/>
    <property type="match status" value="1"/>
</dbReference>
<keyword evidence="5 7" id="KW-0067">ATP-binding</keyword>
<comment type="caution">
    <text evidence="8">The sequence shown here is derived from an EMBL/GenBank/DDBJ whole genome shotgun (WGS) entry which is preliminary data.</text>
</comment>
<comment type="subcellular location">
    <subcellularLocation>
        <location evidence="7">Cytoplasm</location>
    </subcellularLocation>
</comment>
<dbReference type="GO" id="GO:0008652">
    <property type="term" value="P:amino acid biosynthetic process"/>
    <property type="evidence" value="ECO:0007669"/>
    <property type="project" value="UniProtKB-KW"/>
</dbReference>
<feature type="binding site" evidence="7">
    <location>
        <position position="133"/>
    </location>
    <ligand>
        <name>substrate</name>
    </ligand>
</feature>
<organism evidence="8 9">
    <name type="scientific">Candidatus Onthenecus intestinigallinarum</name>
    <dbReference type="NCBI Taxonomy" id="2840875"/>
    <lineage>
        <taxon>Bacteria</taxon>
        <taxon>Bacillati</taxon>
        <taxon>Bacillota</taxon>
        <taxon>Clostridia</taxon>
        <taxon>Eubacteriales</taxon>
        <taxon>Candidatus Onthenecus</taxon>
    </lineage>
</organism>
<dbReference type="GO" id="GO:0000287">
    <property type="term" value="F:magnesium ion binding"/>
    <property type="evidence" value="ECO:0007669"/>
    <property type="project" value="UniProtKB-UniRule"/>
</dbReference>
<comment type="function">
    <text evidence="7">Catalyzes the specific phosphorylation of the 3-hydroxyl group of shikimic acid using ATP as a cosubstrate.</text>
</comment>
<dbReference type="CDD" id="cd00464">
    <property type="entry name" value="SK"/>
    <property type="match status" value="1"/>
</dbReference>
<evidence type="ECO:0000313" key="8">
    <source>
        <dbReference type="EMBL" id="HIQ72568.1"/>
    </source>
</evidence>
<dbReference type="PANTHER" id="PTHR21087">
    <property type="entry name" value="SHIKIMATE KINASE"/>
    <property type="match status" value="1"/>
</dbReference>
<evidence type="ECO:0000256" key="7">
    <source>
        <dbReference type="HAMAP-Rule" id="MF_00109"/>
    </source>
</evidence>
<proteinExistence type="inferred from homology"/>
<keyword evidence="7" id="KW-0460">Magnesium</keyword>
<keyword evidence="6 7" id="KW-0057">Aromatic amino acid biosynthesis</keyword>
<comment type="similarity">
    <text evidence="7">Belongs to the shikimate kinase family.</text>
</comment>
<sequence>MRSIVLIGMPGCGKSTVGRRLSELLNLPFLDTDDVIQARSGRKLQAMVDEDGIDCFLEQEADAVCSLEPQESVIATGGSVVYRERAMRHLHALGTVVYIQLPFAEIDRRINNISSRGIALRAGQTLRALYDERVPLYEAQADATVCTHGMTASAAAREIVQRIGLL</sequence>
<dbReference type="InterPro" id="IPR027417">
    <property type="entry name" value="P-loop_NTPase"/>
</dbReference>
<dbReference type="PANTHER" id="PTHR21087:SF16">
    <property type="entry name" value="SHIKIMATE KINASE 1, CHLOROPLASTIC"/>
    <property type="match status" value="1"/>
</dbReference>
<comment type="cofactor">
    <cofactor evidence="7">
        <name>Mg(2+)</name>
        <dbReference type="ChEBI" id="CHEBI:18420"/>
    </cofactor>
    <text evidence="7">Binds 1 Mg(2+) ion per subunit.</text>
</comment>
<feature type="binding site" evidence="7">
    <location>
        <position position="15"/>
    </location>
    <ligand>
        <name>Mg(2+)</name>
        <dbReference type="ChEBI" id="CHEBI:18420"/>
    </ligand>
</feature>
<dbReference type="GO" id="GO:0005829">
    <property type="term" value="C:cytosol"/>
    <property type="evidence" value="ECO:0007669"/>
    <property type="project" value="TreeGrafter"/>
</dbReference>
<keyword evidence="3 7" id="KW-0547">Nucleotide-binding</keyword>